<sequence length="88" mass="9950">MALGGLVYGFAQSLQFGLQGVNIPPQLIQMLPYILTLTFLFYPEPKEAAYEISRIMGESITSDQIRGTFFEKIIDIFLKTHYNSGRVT</sequence>
<comment type="caution">
    <text evidence="1">The sequence shown here is derived from an EMBL/GenBank/DDBJ whole genome shotgun (WGS) entry which is preliminary data.</text>
</comment>
<proteinExistence type="predicted"/>
<accession>A0A829VW28</accession>
<organism evidence="1 2">
    <name type="scientific">Enterocloster clostridioformis</name>
    <dbReference type="NCBI Taxonomy" id="1531"/>
    <lineage>
        <taxon>Bacteria</taxon>
        <taxon>Bacillati</taxon>
        <taxon>Bacillota</taxon>
        <taxon>Clostridia</taxon>
        <taxon>Lachnospirales</taxon>
        <taxon>Lachnospiraceae</taxon>
        <taxon>Enterocloster</taxon>
    </lineage>
</organism>
<name>A0A829VW28_9FIRM</name>
<reference evidence="1 2" key="1">
    <citation type="submission" date="2019-06" db="EMBL/GenBank/DDBJ databases">
        <title>Draft genome sequence of [Clostridium] clostridioforme NBRC 113352.</title>
        <authorList>
            <person name="Miura T."/>
            <person name="Furukawa M."/>
            <person name="Shimamura M."/>
            <person name="Ohyama Y."/>
            <person name="Yamazoe A."/>
            <person name="Kawasaki H."/>
        </authorList>
    </citation>
    <scope>NUCLEOTIDE SEQUENCE [LARGE SCALE GENOMIC DNA]</scope>
    <source>
        <strain evidence="1 2">NBRC 113352</strain>
    </source>
</reference>
<evidence type="ECO:0000313" key="1">
    <source>
        <dbReference type="EMBL" id="GEA34505.1"/>
    </source>
</evidence>
<gene>
    <name evidence="1" type="ORF">Ccl03g_02180</name>
</gene>
<evidence type="ECO:0000313" key="2">
    <source>
        <dbReference type="Proteomes" id="UP000315200"/>
    </source>
</evidence>
<dbReference type="GeneID" id="57962980"/>
<dbReference type="EMBL" id="BJLB01000001">
    <property type="protein sequence ID" value="GEA34505.1"/>
    <property type="molecule type" value="Genomic_DNA"/>
</dbReference>
<dbReference type="RefSeq" id="WP_235388912.1">
    <property type="nucleotide sequence ID" value="NZ_AP031445.1"/>
</dbReference>
<dbReference type="Proteomes" id="UP000315200">
    <property type="component" value="Unassembled WGS sequence"/>
</dbReference>
<protein>
    <recommendedName>
        <fullName evidence="3">ABC transporter permease</fullName>
    </recommendedName>
</protein>
<dbReference type="AlphaFoldDB" id="A0A829VW28"/>
<evidence type="ECO:0008006" key="3">
    <source>
        <dbReference type="Google" id="ProtNLM"/>
    </source>
</evidence>